<dbReference type="InterPro" id="IPR039498">
    <property type="entry name" value="NTP_transf_5"/>
</dbReference>
<dbReference type="GO" id="GO:0016740">
    <property type="term" value="F:transferase activity"/>
    <property type="evidence" value="ECO:0007669"/>
    <property type="project" value="UniProtKB-KW"/>
</dbReference>
<dbReference type="EMBL" id="VHSH01000001">
    <property type="protein sequence ID" value="TQV83668.1"/>
    <property type="molecule type" value="Genomic_DNA"/>
</dbReference>
<evidence type="ECO:0000313" key="2">
    <source>
        <dbReference type="EMBL" id="TQV83668.1"/>
    </source>
</evidence>
<sequence length="392" mass="43258">MKGLPEDLKTLLIAPQLARNWSAERWSRAAYLAQSGAVLSRVAVDLAALDQDPADQDAANQDAGDQDAGDQAPPGVPGLDACLLSAMRNGARSQMRLSWEMDRIKRVFWDRDLKIVLLKGAAYLAAGIPCTRGRLSSDIDIMVAKDELAGVEAALLDAGWVSAKEMQGEESGGYDDDYYRRWMHELPPLVNSERKTVVDVHHTILPPTGRVTADAAELLDQAVPVESEAHGLKGYFVLCDTDMFLHSVVHLFQDGEIRGGLRDLVDQTDMIRYFGARPGFWERLITRAGDLGLGRPLYYSLRYSSALLDGPVPASALQDAQRFAPPLAVRMLMDLLVPRALSPSYLFESDRGAGLAGELLYIRSHWLRMPPLMLTRHLAIKAWRRIGGEKTA</sequence>
<accession>A0A545U2I4</accession>
<reference evidence="2 3" key="1">
    <citation type="submission" date="2019-06" db="EMBL/GenBank/DDBJ databases">
        <title>Whole genome sequence for Rhodospirillaceae sp. R148.</title>
        <authorList>
            <person name="Wang G."/>
        </authorList>
    </citation>
    <scope>NUCLEOTIDE SEQUENCE [LARGE SCALE GENOMIC DNA]</scope>
    <source>
        <strain evidence="2 3">R148</strain>
    </source>
</reference>
<dbReference type="OrthoDB" id="5497963at2"/>
<dbReference type="RefSeq" id="WP_142894904.1">
    <property type="nucleotide sequence ID" value="NZ_ML660052.1"/>
</dbReference>
<keyword evidence="3" id="KW-1185">Reference proteome</keyword>
<dbReference type="Pfam" id="PF14907">
    <property type="entry name" value="NTP_transf_5"/>
    <property type="match status" value="1"/>
</dbReference>
<feature type="region of interest" description="Disordered" evidence="1">
    <location>
        <begin position="55"/>
        <end position="74"/>
    </location>
</feature>
<evidence type="ECO:0000256" key="1">
    <source>
        <dbReference type="SAM" id="MobiDB-lite"/>
    </source>
</evidence>
<protein>
    <submittedName>
        <fullName evidence="2">Nucleotidyltransferase family protein</fullName>
    </submittedName>
</protein>
<keyword evidence="2" id="KW-0808">Transferase</keyword>
<evidence type="ECO:0000313" key="3">
    <source>
        <dbReference type="Proteomes" id="UP000315252"/>
    </source>
</evidence>
<gene>
    <name evidence="2" type="ORF">FKG95_03505</name>
</gene>
<dbReference type="AlphaFoldDB" id="A0A545U2I4"/>
<dbReference type="Proteomes" id="UP000315252">
    <property type="component" value="Unassembled WGS sequence"/>
</dbReference>
<proteinExistence type="predicted"/>
<name>A0A545U2I4_9PROT</name>
<organism evidence="2 3">
    <name type="scientific">Denitrobaculum tricleocarpae</name>
    <dbReference type="NCBI Taxonomy" id="2591009"/>
    <lineage>
        <taxon>Bacteria</taxon>
        <taxon>Pseudomonadati</taxon>
        <taxon>Pseudomonadota</taxon>
        <taxon>Alphaproteobacteria</taxon>
        <taxon>Rhodospirillales</taxon>
        <taxon>Rhodospirillaceae</taxon>
        <taxon>Denitrobaculum</taxon>
    </lineage>
</organism>
<comment type="caution">
    <text evidence="2">The sequence shown here is derived from an EMBL/GenBank/DDBJ whole genome shotgun (WGS) entry which is preliminary data.</text>
</comment>